<dbReference type="KEGG" id="cfo:105250200"/>
<keyword evidence="2" id="KW-1185">Reference proteome</keyword>
<protein>
    <submittedName>
        <fullName evidence="1">Uncharacterized protein</fullName>
    </submittedName>
</protein>
<dbReference type="Proteomes" id="UP000000311">
    <property type="component" value="Unassembled WGS sequence"/>
</dbReference>
<gene>
    <name evidence="1" type="ORF">EAG_04522</name>
</gene>
<proteinExistence type="predicted"/>
<organism evidence="2">
    <name type="scientific">Camponotus floridanus</name>
    <name type="common">Florida carpenter ant</name>
    <dbReference type="NCBI Taxonomy" id="104421"/>
    <lineage>
        <taxon>Eukaryota</taxon>
        <taxon>Metazoa</taxon>
        <taxon>Ecdysozoa</taxon>
        <taxon>Arthropoda</taxon>
        <taxon>Hexapoda</taxon>
        <taxon>Insecta</taxon>
        <taxon>Pterygota</taxon>
        <taxon>Neoptera</taxon>
        <taxon>Endopterygota</taxon>
        <taxon>Hymenoptera</taxon>
        <taxon>Apocrita</taxon>
        <taxon>Aculeata</taxon>
        <taxon>Formicoidea</taxon>
        <taxon>Formicidae</taxon>
        <taxon>Formicinae</taxon>
        <taxon>Camponotus</taxon>
    </lineage>
</organism>
<dbReference type="EMBL" id="GL438125">
    <property type="protein sequence ID" value="EFN69576.1"/>
    <property type="molecule type" value="Genomic_DNA"/>
</dbReference>
<reference evidence="1 2" key="1">
    <citation type="journal article" date="2010" name="Science">
        <title>Genomic comparison of the ants Camponotus floridanus and Harpegnathos saltator.</title>
        <authorList>
            <person name="Bonasio R."/>
            <person name="Zhang G."/>
            <person name="Ye C."/>
            <person name="Mutti N.S."/>
            <person name="Fang X."/>
            <person name="Qin N."/>
            <person name="Donahue G."/>
            <person name="Yang P."/>
            <person name="Li Q."/>
            <person name="Li C."/>
            <person name="Zhang P."/>
            <person name="Huang Z."/>
            <person name="Berger S.L."/>
            <person name="Reinberg D."/>
            <person name="Wang J."/>
            <person name="Liebig J."/>
        </authorList>
    </citation>
    <scope>NUCLEOTIDE SEQUENCE [LARGE SCALE GENOMIC DNA]</scope>
    <source>
        <strain evidence="2">C129</strain>
    </source>
</reference>
<evidence type="ECO:0000313" key="2">
    <source>
        <dbReference type="Proteomes" id="UP000000311"/>
    </source>
</evidence>
<sequence>MVTMYKLQYLLIIGICLQLRFSYGRRFPYELPYNEVKIVTHGEPCYPSNYLPVTIEEPVLKPVSEDYTLPATTQPCTYQPLKLNYQVIADKPPIPYQSQANYPVSIQIPEVPEVHEVPVESSEIVKLDPYRGKSYTYNTQSLPSPSVPISTSYNFDLYVPPSPSSTSDASEIPTQSQSVKLLTGLTSRIDRVLIPACESPTKCACQVS</sequence>
<evidence type="ECO:0000313" key="1">
    <source>
        <dbReference type="EMBL" id="EFN69576.1"/>
    </source>
</evidence>
<dbReference type="OMA" id="VTYGEPC"/>
<dbReference type="InParanoid" id="E2AAH5"/>
<dbReference type="OrthoDB" id="7673258at2759"/>
<accession>E2AAH5</accession>
<name>E2AAH5_CAMFO</name>
<dbReference type="AlphaFoldDB" id="E2AAH5"/>